<dbReference type="EMBL" id="CP013020">
    <property type="protein sequence ID" value="ALK83846.1"/>
    <property type="molecule type" value="Genomic_DNA"/>
</dbReference>
<gene>
    <name evidence="1" type="ORF">BvMPK_1232</name>
</gene>
<organism evidence="1 2">
    <name type="scientific">Phocaeicola vulgatus</name>
    <name type="common">Bacteroides vulgatus</name>
    <dbReference type="NCBI Taxonomy" id="821"/>
    <lineage>
        <taxon>Bacteria</taxon>
        <taxon>Pseudomonadati</taxon>
        <taxon>Bacteroidota</taxon>
        <taxon>Bacteroidia</taxon>
        <taxon>Bacteroidales</taxon>
        <taxon>Bacteroidaceae</taxon>
        <taxon>Phocaeicola</taxon>
    </lineage>
</organism>
<keyword evidence="1" id="KW-0560">Oxidoreductase</keyword>
<proteinExistence type="predicted"/>
<evidence type="ECO:0000313" key="1">
    <source>
        <dbReference type="EMBL" id="ALK83846.1"/>
    </source>
</evidence>
<dbReference type="GO" id="GO:0004455">
    <property type="term" value="F:ketol-acid reductoisomerase activity"/>
    <property type="evidence" value="ECO:0007669"/>
    <property type="project" value="UniProtKB-EC"/>
</dbReference>
<dbReference type="Pfam" id="PF13715">
    <property type="entry name" value="CarbopepD_reg_2"/>
    <property type="match status" value="1"/>
</dbReference>
<accession>A0A0P0M1U3</accession>
<sequence length="427" mass="49931">MNMRAHKKQLIEWILLVVFWLSVIPGWSQEKTPFAEENTYITVSGVVKDKQNRKTLEYVNVSVPGRSVGTVTNADGEFSLKIEDAEMVFALEISHIGYHNNRVRLDKEHLSDLKIYLTPHANMLNEIVVYAHNPRLIVEEAIRKIPVNYSNKNNMLTGFYRETVQKGRRYINISEAIIDVYKTSYEDMTTTRDRVQVLKGRRLLSQKVSDTLGVKLAGGPTLSIYVDIVKNQDALLDMETLNYYDFFMEEPVQIDNRQQYVISFRPRVVLPYALYYGKLYIDRDKLSFTRAEFSLSMDNKVKAVQAILAKKPYGLRFKPQELSFLVTYKDMDGKTYLNYIRNRIRFKCDWKRKLFSTGYTVLSEMVATDRKENNVAIIPGKMAFHQKDAFYDKVDEYWSEDFWDSYNIIEPTESLENAVHKLKKQSR</sequence>
<reference evidence="1 2" key="2">
    <citation type="journal article" date="2016" name="Genome Biol. Evol.">
        <title>Extensive mobilome-driven genome diversification in mouse gut-associated Bacteroides vulgatus mpk.</title>
        <authorList>
            <person name="Lange A."/>
            <person name="Beier S."/>
            <person name="Steimle A."/>
            <person name="Autenrieth I.B."/>
            <person name="Huson D.H."/>
            <person name="Frick J.S."/>
        </authorList>
    </citation>
    <scope>NUCLEOTIDE SEQUENCE [LARGE SCALE GENOMIC DNA]</scope>
    <source>
        <strain evidence="2">mpk</strain>
    </source>
</reference>
<dbReference type="PATRIC" id="fig|821.40.peg.1463"/>
<dbReference type="AlphaFoldDB" id="A0A0P0M1U3"/>
<reference evidence="2" key="1">
    <citation type="submission" date="2015-10" db="EMBL/GenBank/DDBJ databases">
        <title>Extensive mobilome-driven genome diversification in gut-associated Bacteroides vulgatus mpk.</title>
        <authorList>
            <person name="Beier S."/>
            <person name="Lange A."/>
            <person name="Huson D.H."/>
            <person name="Frick J.-S."/>
            <person name="Autenrieth I.B."/>
        </authorList>
    </citation>
    <scope>NUCLEOTIDE SEQUENCE [LARGE SCALE GENOMIC DNA]</scope>
    <source>
        <strain evidence="2">mpk</strain>
    </source>
</reference>
<dbReference type="Proteomes" id="UP000061587">
    <property type="component" value="Chromosome"/>
</dbReference>
<dbReference type="Gene3D" id="2.60.40.1120">
    <property type="entry name" value="Carboxypeptidase-like, regulatory domain"/>
    <property type="match status" value="1"/>
</dbReference>
<dbReference type="EC" id="1.1.1.86" evidence="1"/>
<dbReference type="SUPFAM" id="SSF49464">
    <property type="entry name" value="Carboxypeptidase regulatory domain-like"/>
    <property type="match status" value="1"/>
</dbReference>
<name>A0A0P0M1U3_PHOVU</name>
<protein>
    <submittedName>
        <fullName evidence="1">Ketol-acid reductoisomerase</fullName>
        <ecNumber evidence="1">1.1.1.86</ecNumber>
    </submittedName>
</protein>
<dbReference type="InterPro" id="IPR008969">
    <property type="entry name" value="CarboxyPept-like_regulatory"/>
</dbReference>
<evidence type="ECO:0000313" key="2">
    <source>
        <dbReference type="Proteomes" id="UP000061587"/>
    </source>
</evidence>